<reference evidence="1" key="2">
    <citation type="journal article" date="2015" name="Fish Shellfish Immunol.">
        <title>Early steps in the European eel (Anguilla anguilla)-Vibrio vulnificus interaction in the gills: Role of the RtxA13 toxin.</title>
        <authorList>
            <person name="Callol A."/>
            <person name="Pajuelo D."/>
            <person name="Ebbesson L."/>
            <person name="Teles M."/>
            <person name="MacKenzie S."/>
            <person name="Amaro C."/>
        </authorList>
    </citation>
    <scope>NUCLEOTIDE SEQUENCE</scope>
</reference>
<accession>A0A0E9S551</accession>
<dbReference type="EMBL" id="GBXM01072255">
    <property type="protein sequence ID" value="JAH36322.1"/>
    <property type="molecule type" value="Transcribed_RNA"/>
</dbReference>
<reference evidence="1" key="1">
    <citation type="submission" date="2014-11" db="EMBL/GenBank/DDBJ databases">
        <authorList>
            <person name="Amaro Gonzalez C."/>
        </authorList>
    </citation>
    <scope>NUCLEOTIDE SEQUENCE</scope>
</reference>
<organism evidence="1">
    <name type="scientific">Anguilla anguilla</name>
    <name type="common">European freshwater eel</name>
    <name type="synonym">Muraena anguilla</name>
    <dbReference type="NCBI Taxonomy" id="7936"/>
    <lineage>
        <taxon>Eukaryota</taxon>
        <taxon>Metazoa</taxon>
        <taxon>Chordata</taxon>
        <taxon>Craniata</taxon>
        <taxon>Vertebrata</taxon>
        <taxon>Euteleostomi</taxon>
        <taxon>Actinopterygii</taxon>
        <taxon>Neopterygii</taxon>
        <taxon>Teleostei</taxon>
        <taxon>Anguilliformes</taxon>
        <taxon>Anguillidae</taxon>
        <taxon>Anguilla</taxon>
    </lineage>
</organism>
<name>A0A0E9S551_ANGAN</name>
<proteinExistence type="predicted"/>
<dbReference type="AlphaFoldDB" id="A0A0E9S551"/>
<sequence>MNTCRPKVTINICNPAWMFQFLILHSKTPPPTAS</sequence>
<protein>
    <submittedName>
        <fullName evidence="1">Uncharacterized protein</fullName>
    </submittedName>
</protein>
<evidence type="ECO:0000313" key="1">
    <source>
        <dbReference type="EMBL" id="JAH36322.1"/>
    </source>
</evidence>